<name>A0A9X4EAE2_9NEIS</name>
<evidence type="ECO:0000259" key="7">
    <source>
        <dbReference type="Pfam" id="PF11846"/>
    </source>
</evidence>
<evidence type="ECO:0000256" key="5">
    <source>
        <dbReference type="SAM" id="Phobius"/>
    </source>
</evidence>
<sequence>MFERENGRLWPLVLPLLLMAVVPFMSNLRVGPLNSFYLESGALVFALLLTVCAACTGRLKSRLPRASYYFLALAGFWWLQARLMDLVYPGQSDQAVWAFVILALTLWALAGWAADVGQQKMADVLAGALLAGVLLQTAVAWAQFGGWAADFAGILSYRGKEIVGQLGQRNHLGHYLMWGVLAAAYLWARRLLPWWAGAAAVVWIAATLGLVNSRTILLYVAAVGVLAVLWRLMAGRDGNRMFALTLFALAMVVAVQLGLNTVLGWLGGAPVETALARVENSSFALSARDLEWRKAWQVFLVRPLWGHGWGSFSLQGFLAGGYPGGFSPYGNSVLFTHAHNIVLQLLAEMGLAGTLPVMGGALWAVRPFFRRPFASSALLPLMLMTVSLCHSLLEYPLWYLYFLVPFAVMMGSVPQQAGQTAAPRLLQWAVAAAAVVLMAGIFRLGTVYRDLTAFDSRVKNESSAEVSRKIEGLRRIAATEPLLAYYADLALTRRASPADPVLPPWAAEAADRALRYRPYATAYQWGLYRYRLGERETARQWLEQIYRYYPNMLPYYAGQIRTLPYFSELYPELFQACEAYRARNAKAKKCPAPPL</sequence>
<feature type="domain" description="O-antigen ligase-related" evidence="6">
    <location>
        <begin position="199"/>
        <end position="355"/>
    </location>
</feature>
<organism evidence="9">
    <name type="scientific">Neisseria leonii</name>
    <dbReference type="NCBI Taxonomy" id="2995413"/>
    <lineage>
        <taxon>Bacteria</taxon>
        <taxon>Pseudomonadati</taxon>
        <taxon>Pseudomonadota</taxon>
        <taxon>Betaproteobacteria</taxon>
        <taxon>Neisseriales</taxon>
        <taxon>Neisseriaceae</taxon>
        <taxon>Neisseria</taxon>
    </lineage>
</organism>
<dbReference type="PANTHER" id="PTHR37422">
    <property type="entry name" value="TEICHURONIC ACID BIOSYNTHESIS PROTEIN TUAE"/>
    <property type="match status" value="1"/>
</dbReference>
<dbReference type="InterPro" id="IPR031726">
    <property type="entry name" value="PglL_A"/>
</dbReference>
<feature type="transmembrane region" description="Helical" evidence="5">
    <location>
        <begin position="241"/>
        <end position="259"/>
    </location>
</feature>
<keyword evidence="2 5" id="KW-0812">Transmembrane</keyword>
<evidence type="ECO:0000259" key="8">
    <source>
        <dbReference type="Pfam" id="PF15864"/>
    </source>
</evidence>
<evidence type="ECO:0000313" key="9">
    <source>
        <dbReference type="EMBL" id="MDD9328343.1"/>
    </source>
</evidence>
<evidence type="ECO:0000256" key="1">
    <source>
        <dbReference type="ARBA" id="ARBA00004141"/>
    </source>
</evidence>
<feature type="domain" description="Protein glycosylation ligase" evidence="8">
    <location>
        <begin position="163"/>
        <end position="187"/>
    </location>
</feature>
<feature type="transmembrane region" description="Helical" evidence="5">
    <location>
        <begin position="216"/>
        <end position="234"/>
    </location>
</feature>
<keyword evidence="11" id="KW-1185">Reference proteome</keyword>
<feature type="transmembrane region" description="Helical" evidence="5">
    <location>
        <begin position="36"/>
        <end position="56"/>
    </location>
</feature>
<dbReference type="GO" id="GO:0016020">
    <property type="term" value="C:membrane"/>
    <property type="evidence" value="ECO:0007669"/>
    <property type="project" value="UniProtKB-SubCell"/>
</dbReference>
<comment type="subcellular location">
    <subcellularLocation>
        <location evidence="1">Membrane</location>
        <topology evidence="1">Multi-pass membrane protein</topology>
    </subcellularLocation>
</comment>
<feature type="transmembrane region" description="Helical" evidence="5">
    <location>
        <begin position="425"/>
        <end position="445"/>
    </location>
</feature>
<gene>
    <name evidence="9" type="ORF">ORY91_001766</name>
    <name evidence="10" type="ORF">V9W64_09995</name>
</gene>
<feature type="transmembrane region" description="Helical" evidence="5">
    <location>
        <begin position="94"/>
        <end position="112"/>
    </location>
</feature>
<evidence type="ECO:0000259" key="6">
    <source>
        <dbReference type="Pfam" id="PF04932"/>
    </source>
</evidence>
<reference evidence="10" key="2">
    <citation type="submission" date="2024-02" db="EMBL/GenBank/DDBJ databases">
        <title>Neisseria leonii sp. nov.</title>
        <authorList>
            <person name="Boutroux M."/>
            <person name="Favre-Rochex S."/>
            <person name="Gorgette O."/>
            <person name="Touak G."/>
            <person name="Muhle E."/>
            <person name="Chesneau O."/>
            <person name="Clermont D."/>
            <person name="Rahi P."/>
        </authorList>
    </citation>
    <scope>NUCLEOTIDE SEQUENCE</scope>
    <source>
        <strain evidence="10">51.81</strain>
    </source>
</reference>
<feature type="transmembrane region" description="Helical" evidence="5">
    <location>
        <begin position="341"/>
        <end position="365"/>
    </location>
</feature>
<feature type="domain" description="Virulence factor membrane-bound polymerase C-terminal" evidence="7">
    <location>
        <begin position="383"/>
        <end position="551"/>
    </location>
</feature>
<dbReference type="Pfam" id="PF11846">
    <property type="entry name" value="Wzy_C_2"/>
    <property type="match status" value="1"/>
</dbReference>
<dbReference type="Proteomes" id="UP001149607">
    <property type="component" value="Chromosome"/>
</dbReference>
<evidence type="ECO:0000256" key="4">
    <source>
        <dbReference type="ARBA" id="ARBA00023136"/>
    </source>
</evidence>
<dbReference type="InterPro" id="IPR007016">
    <property type="entry name" value="O-antigen_ligase-rel_domated"/>
</dbReference>
<evidence type="ECO:0000313" key="11">
    <source>
        <dbReference type="Proteomes" id="UP001149607"/>
    </source>
</evidence>
<accession>A0A9X4EAE2</accession>
<keyword evidence="3 5" id="KW-1133">Transmembrane helix</keyword>
<dbReference type="EMBL" id="JAPQFL010000005">
    <property type="protein sequence ID" value="MDD9328343.1"/>
    <property type="molecule type" value="Genomic_DNA"/>
</dbReference>
<dbReference type="Pfam" id="PF04932">
    <property type="entry name" value="Wzy_C"/>
    <property type="match status" value="1"/>
</dbReference>
<feature type="transmembrane region" description="Helical" evidence="5">
    <location>
        <begin position="193"/>
        <end position="210"/>
    </location>
</feature>
<dbReference type="PANTHER" id="PTHR37422:SF21">
    <property type="entry name" value="EXOQ-LIKE PROTEIN"/>
    <property type="match status" value="1"/>
</dbReference>
<reference evidence="9" key="1">
    <citation type="submission" date="2022-10" db="EMBL/GenBank/DDBJ databases">
        <authorList>
            <person name="Boutroux M."/>
        </authorList>
    </citation>
    <scope>NUCLEOTIDE SEQUENCE</scope>
    <source>
        <strain evidence="9">51.81</strain>
    </source>
</reference>
<feature type="transmembrane region" description="Helical" evidence="5">
    <location>
        <begin position="12"/>
        <end position="30"/>
    </location>
</feature>
<keyword evidence="4 5" id="KW-0472">Membrane</keyword>
<feature type="transmembrane region" description="Helical" evidence="5">
    <location>
        <begin position="399"/>
        <end position="418"/>
    </location>
</feature>
<dbReference type="InterPro" id="IPR021797">
    <property type="entry name" value="Wzy_C_2"/>
</dbReference>
<dbReference type="EMBL" id="CP146598">
    <property type="protein sequence ID" value="WWY03002.1"/>
    <property type="molecule type" value="Genomic_DNA"/>
</dbReference>
<evidence type="ECO:0000313" key="10">
    <source>
        <dbReference type="EMBL" id="WWY03002.1"/>
    </source>
</evidence>
<feature type="transmembrane region" description="Helical" evidence="5">
    <location>
        <begin position="124"/>
        <end position="144"/>
    </location>
</feature>
<evidence type="ECO:0000256" key="3">
    <source>
        <dbReference type="ARBA" id="ARBA00022989"/>
    </source>
</evidence>
<evidence type="ECO:0000256" key="2">
    <source>
        <dbReference type="ARBA" id="ARBA00022692"/>
    </source>
</evidence>
<proteinExistence type="predicted"/>
<protein>
    <submittedName>
        <fullName evidence="9">Wzy polymerase domain-containing protein</fullName>
    </submittedName>
</protein>
<dbReference type="InterPro" id="IPR051533">
    <property type="entry name" value="WaaL-like"/>
</dbReference>
<feature type="transmembrane region" description="Helical" evidence="5">
    <location>
        <begin position="68"/>
        <end position="88"/>
    </location>
</feature>
<dbReference type="RefSeq" id="WP_274585433.1">
    <property type="nucleotide sequence ID" value="NZ_CP145811.1"/>
</dbReference>
<dbReference type="Pfam" id="PF15864">
    <property type="entry name" value="PglL_A"/>
    <property type="match status" value="1"/>
</dbReference>
<dbReference type="AlphaFoldDB" id="A0A9X4EAE2"/>